<dbReference type="GO" id="GO:0030089">
    <property type="term" value="C:phycobilisome"/>
    <property type="evidence" value="ECO:0007669"/>
    <property type="project" value="InterPro"/>
</dbReference>
<dbReference type="STRING" id="247279.NIES1031_05415"/>
<evidence type="ECO:0000313" key="4">
    <source>
        <dbReference type="EMBL" id="OKH28016.1"/>
    </source>
</evidence>
<proteinExistence type="inferred from homology"/>
<keyword evidence="3" id="KW-0089">Bile pigment</keyword>
<keyword evidence="2" id="KW-0157">Chromophore</keyword>
<protein>
    <submittedName>
        <fullName evidence="4">Phycobilisome protein</fullName>
    </submittedName>
</protein>
<gene>
    <name evidence="4" type="ORF">NIES1031_05415</name>
</gene>
<organism evidence="4 5">
    <name type="scientific">Chroogloeocystis siderophila 5.2 s.c.1</name>
    <dbReference type="NCBI Taxonomy" id="247279"/>
    <lineage>
        <taxon>Bacteria</taxon>
        <taxon>Bacillati</taxon>
        <taxon>Cyanobacteriota</taxon>
        <taxon>Cyanophyceae</taxon>
        <taxon>Oscillatoriophycideae</taxon>
        <taxon>Chroococcales</taxon>
        <taxon>Chroococcaceae</taxon>
        <taxon>Chroogloeocystis</taxon>
    </lineage>
</organism>
<dbReference type="InterPro" id="IPR038719">
    <property type="entry name" value="Phycobilisome_asu/bsu_sf"/>
</dbReference>
<dbReference type="GO" id="GO:0015979">
    <property type="term" value="P:photosynthesis"/>
    <property type="evidence" value="ECO:0007669"/>
    <property type="project" value="InterPro"/>
</dbReference>
<comment type="similarity">
    <text evidence="1">Belongs to the phycobiliprotein family.</text>
</comment>
<evidence type="ECO:0000256" key="3">
    <source>
        <dbReference type="ARBA" id="ARBA00023307"/>
    </source>
</evidence>
<dbReference type="Gene3D" id="1.10.490.20">
    <property type="entry name" value="Phycocyanins"/>
    <property type="match status" value="1"/>
</dbReference>
<dbReference type="Pfam" id="PF00502">
    <property type="entry name" value="Phycobilisome"/>
    <property type="match status" value="1"/>
</dbReference>
<evidence type="ECO:0000256" key="2">
    <source>
        <dbReference type="ARBA" id="ARBA00022991"/>
    </source>
</evidence>
<dbReference type="SUPFAM" id="SSF46458">
    <property type="entry name" value="Globin-like"/>
    <property type="match status" value="1"/>
</dbReference>
<name>A0A1U7HWQ2_9CHRO</name>
<accession>A0A1U7HWQ2</accession>
<reference evidence="4 5" key="1">
    <citation type="submission" date="2016-11" db="EMBL/GenBank/DDBJ databases">
        <title>Draft Genome Sequences of Nine Cyanobacterial Strains from Diverse Habitats.</title>
        <authorList>
            <person name="Zhu T."/>
            <person name="Hou S."/>
            <person name="Lu X."/>
            <person name="Hess W.R."/>
        </authorList>
    </citation>
    <scope>NUCLEOTIDE SEQUENCE [LARGE SCALE GENOMIC DNA]</scope>
    <source>
        <strain evidence="4 5">5.2 s.c.1</strain>
    </source>
</reference>
<dbReference type="AlphaFoldDB" id="A0A1U7HWQ2"/>
<dbReference type="InterPro" id="IPR009050">
    <property type="entry name" value="Globin-like_sf"/>
</dbReference>
<dbReference type="Proteomes" id="UP000185984">
    <property type="component" value="Unassembled WGS sequence"/>
</dbReference>
<evidence type="ECO:0000313" key="5">
    <source>
        <dbReference type="Proteomes" id="UP000185984"/>
    </source>
</evidence>
<sequence>MHSEIKSLLYEAEDHYLNPEEITTAKLCIASLQVRLETYELLRDQEVAIFQPIADQLLVTFAQNQRDLEQALKRGLLVLRYCTMAMLLNNQEFLRQRLLEWLIDIVQAYQTQAIETNIYQLLQNQLPEHLNAQQLALLQPFLAQAATTLLQTSAVAEL</sequence>
<comment type="caution">
    <text evidence="4">The sequence shown here is derived from an EMBL/GenBank/DDBJ whole genome shotgun (WGS) entry which is preliminary data.</text>
</comment>
<dbReference type="InterPro" id="IPR012128">
    <property type="entry name" value="Phycobilisome_asu/bsu"/>
</dbReference>
<dbReference type="OrthoDB" id="531025at2"/>
<keyword evidence="5" id="KW-1185">Reference proteome</keyword>
<dbReference type="EMBL" id="MRCC01000004">
    <property type="protein sequence ID" value="OKH28016.1"/>
    <property type="molecule type" value="Genomic_DNA"/>
</dbReference>
<dbReference type="RefSeq" id="WP_073548476.1">
    <property type="nucleotide sequence ID" value="NZ_CAWMVK010000034.1"/>
</dbReference>
<evidence type="ECO:0000256" key="1">
    <source>
        <dbReference type="ARBA" id="ARBA00008182"/>
    </source>
</evidence>